<keyword evidence="3" id="KW-1185">Reference proteome</keyword>
<dbReference type="PANTHER" id="PTHR30336">
    <property type="entry name" value="INNER MEMBRANE PROTEIN, PROBABLE PERMEASE"/>
    <property type="match status" value="1"/>
</dbReference>
<evidence type="ECO:0000259" key="1">
    <source>
        <dbReference type="Pfam" id="PF02698"/>
    </source>
</evidence>
<dbReference type="CDD" id="cd06259">
    <property type="entry name" value="YdcF-like"/>
    <property type="match status" value="1"/>
</dbReference>
<dbReference type="Pfam" id="PF02698">
    <property type="entry name" value="DUF218"/>
    <property type="match status" value="1"/>
</dbReference>
<name>A0A9X2H6G4_9HYPH</name>
<dbReference type="GO" id="GO:0043164">
    <property type="term" value="P:Gram-negative-bacterium-type cell wall biogenesis"/>
    <property type="evidence" value="ECO:0007669"/>
    <property type="project" value="TreeGrafter"/>
</dbReference>
<dbReference type="GO" id="GO:0005886">
    <property type="term" value="C:plasma membrane"/>
    <property type="evidence" value="ECO:0007669"/>
    <property type="project" value="TreeGrafter"/>
</dbReference>
<dbReference type="EMBL" id="JALHBS010000031">
    <property type="protein sequence ID" value="MCP3054620.1"/>
    <property type="molecule type" value="Genomic_DNA"/>
</dbReference>
<dbReference type="Gene3D" id="3.40.50.620">
    <property type="entry name" value="HUPs"/>
    <property type="match status" value="1"/>
</dbReference>
<protein>
    <submittedName>
        <fullName evidence="2">YdcF family protein</fullName>
    </submittedName>
</protein>
<dbReference type="RefSeq" id="WP_253963490.1">
    <property type="nucleotide sequence ID" value="NZ_JALHBS010000031.1"/>
</dbReference>
<evidence type="ECO:0000313" key="2">
    <source>
        <dbReference type="EMBL" id="MCP3054620.1"/>
    </source>
</evidence>
<sequence>LFLSLGLEPDRLALDSRARDTYENALFSKQLARPKPGEIWLLVTSAYHMPRAVGTFRVAEFAVLPYPVDYRTPAGTALWRPSSTTTRNLEKVHFAIREYLGLLAYRLAGRTDSLIPSPGG</sequence>
<feature type="domain" description="DUF218" evidence="1">
    <location>
        <begin position="5"/>
        <end position="101"/>
    </location>
</feature>
<proteinExistence type="predicted"/>
<dbReference type="InterPro" id="IPR014729">
    <property type="entry name" value="Rossmann-like_a/b/a_fold"/>
</dbReference>
<dbReference type="GO" id="GO:0000270">
    <property type="term" value="P:peptidoglycan metabolic process"/>
    <property type="evidence" value="ECO:0007669"/>
    <property type="project" value="TreeGrafter"/>
</dbReference>
<dbReference type="AlphaFoldDB" id="A0A9X2H6G4"/>
<dbReference type="InterPro" id="IPR003848">
    <property type="entry name" value="DUF218"/>
</dbReference>
<gene>
    <name evidence="2" type="ORF">MJ956_05605</name>
</gene>
<dbReference type="InterPro" id="IPR051599">
    <property type="entry name" value="Cell_Envelope_Assoc"/>
</dbReference>
<organism evidence="2 3">
    <name type="scientific">Aurantimonas marianensis</name>
    <dbReference type="NCBI Taxonomy" id="2920428"/>
    <lineage>
        <taxon>Bacteria</taxon>
        <taxon>Pseudomonadati</taxon>
        <taxon>Pseudomonadota</taxon>
        <taxon>Alphaproteobacteria</taxon>
        <taxon>Hyphomicrobiales</taxon>
        <taxon>Aurantimonadaceae</taxon>
        <taxon>Aurantimonas</taxon>
    </lineage>
</organism>
<comment type="caution">
    <text evidence="2">The sequence shown here is derived from an EMBL/GenBank/DDBJ whole genome shotgun (WGS) entry which is preliminary data.</text>
</comment>
<reference evidence="2" key="1">
    <citation type="submission" date="2022-03" db="EMBL/GenBank/DDBJ databases">
        <title>Aurantimonas Liuensis sp. Nov., isolated from the hadal seawater of the Mariana Trench.</title>
        <authorList>
            <person name="Liu R."/>
        </authorList>
    </citation>
    <scope>NUCLEOTIDE SEQUENCE</scope>
    <source>
        <strain evidence="2">LRZ36</strain>
    </source>
</reference>
<feature type="non-terminal residue" evidence="2">
    <location>
        <position position="1"/>
    </location>
</feature>
<dbReference type="Proteomes" id="UP001155220">
    <property type="component" value="Unassembled WGS sequence"/>
</dbReference>
<dbReference type="PANTHER" id="PTHR30336:SF4">
    <property type="entry name" value="ENVELOPE BIOGENESIS FACTOR ELYC"/>
    <property type="match status" value="1"/>
</dbReference>
<evidence type="ECO:0000313" key="3">
    <source>
        <dbReference type="Proteomes" id="UP001155220"/>
    </source>
</evidence>
<accession>A0A9X2H6G4</accession>